<dbReference type="InterPro" id="IPR052895">
    <property type="entry name" value="HetReg/Transcr_Mod"/>
</dbReference>
<sequence length="297" mass="33151">MRAMYRSTLGGLTVDYSVSDSHVYTEAAWIILKASNNVEFLRYACQDSRDGSFPTWVPAWTAPTHIPEQLYKFSPATLSQTVISDVDDSTSRTLKFKGLRVDKATSSISKRFPTISVSLYGFSRALDLNLVGDAFAVFRVWVQAMGLESNQDPRLRKIASLISQTSSGKGRVLNVTDWLLKIRHENEFGIEGLLEFFRAGKDYDARKITCDFSRLVSGRWLFTTESGGIGMSTLEVHEGDEVALFTGERLPYLIRKSPEHAGKHTLVAPCWISDAIGGEPWPGWSGQVEDLEDIELV</sequence>
<name>A0ABR0T0T4_9HYPO</name>
<gene>
    <name evidence="1" type="ORF">PT974_00438</name>
</gene>
<reference evidence="1 2" key="1">
    <citation type="submission" date="2024-01" db="EMBL/GenBank/DDBJ databases">
        <title>Complete genome of Cladobotryum mycophilum ATHUM6906.</title>
        <authorList>
            <person name="Christinaki A.C."/>
            <person name="Myridakis A.I."/>
            <person name="Kouvelis V.N."/>
        </authorList>
    </citation>
    <scope>NUCLEOTIDE SEQUENCE [LARGE SCALE GENOMIC DNA]</scope>
    <source>
        <strain evidence="1 2">ATHUM6906</strain>
    </source>
</reference>
<dbReference type="EMBL" id="JAVFKD010000001">
    <property type="protein sequence ID" value="KAK5998066.1"/>
    <property type="molecule type" value="Genomic_DNA"/>
</dbReference>
<dbReference type="PANTHER" id="PTHR24148:SF73">
    <property type="entry name" value="HET DOMAIN PROTEIN (AFU_ORTHOLOGUE AFUA_8G01020)"/>
    <property type="match status" value="1"/>
</dbReference>
<organism evidence="1 2">
    <name type="scientific">Cladobotryum mycophilum</name>
    <dbReference type="NCBI Taxonomy" id="491253"/>
    <lineage>
        <taxon>Eukaryota</taxon>
        <taxon>Fungi</taxon>
        <taxon>Dikarya</taxon>
        <taxon>Ascomycota</taxon>
        <taxon>Pezizomycotina</taxon>
        <taxon>Sordariomycetes</taxon>
        <taxon>Hypocreomycetidae</taxon>
        <taxon>Hypocreales</taxon>
        <taxon>Hypocreaceae</taxon>
        <taxon>Cladobotryum</taxon>
    </lineage>
</organism>
<evidence type="ECO:0000313" key="1">
    <source>
        <dbReference type="EMBL" id="KAK5998066.1"/>
    </source>
</evidence>
<proteinExistence type="predicted"/>
<dbReference type="Proteomes" id="UP001338125">
    <property type="component" value="Unassembled WGS sequence"/>
</dbReference>
<dbReference type="PANTHER" id="PTHR24148">
    <property type="entry name" value="ANKYRIN REPEAT DOMAIN-CONTAINING PROTEIN 39 HOMOLOG-RELATED"/>
    <property type="match status" value="1"/>
</dbReference>
<comment type="caution">
    <text evidence="1">The sequence shown here is derived from an EMBL/GenBank/DDBJ whole genome shotgun (WGS) entry which is preliminary data.</text>
</comment>
<protein>
    <recommendedName>
        <fullName evidence="3">Heterokaryon incompatibility domain-containing protein</fullName>
    </recommendedName>
</protein>
<keyword evidence="2" id="KW-1185">Reference proteome</keyword>
<evidence type="ECO:0008006" key="3">
    <source>
        <dbReference type="Google" id="ProtNLM"/>
    </source>
</evidence>
<evidence type="ECO:0000313" key="2">
    <source>
        <dbReference type="Proteomes" id="UP001338125"/>
    </source>
</evidence>
<accession>A0ABR0T0T4</accession>